<proteinExistence type="predicted"/>
<accession>A0ABN9SZI4</accession>
<protein>
    <submittedName>
        <fullName evidence="1">Uncharacterized protein</fullName>
    </submittedName>
</protein>
<gene>
    <name evidence="1" type="ORF">PCOR1329_LOCUS34053</name>
</gene>
<sequence length="140" mass="14929">MPRAWRTPWCWRLEPPARSGSASTWVADYGNAGGYGDCGGWAGGVQCFLPTGYCGKATSLDGISWTPVDGSNADKSVFAPGDRDAWDGLHVGVGDVVRLSNGTLARWRTWEVRVSPSRWGHRRGRVSACASAARSATTVG</sequence>
<evidence type="ECO:0000313" key="1">
    <source>
        <dbReference type="EMBL" id="CAK0838013.1"/>
    </source>
</evidence>
<dbReference type="Proteomes" id="UP001189429">
    <property type="component" value="Unassembled WGS sequence"/>
</dbReference>
<reference evidence="1" key="1">
    <citation type="submission" date="2023-10" db="EMBL/GenBank/DDBJ databases">
        <authorList>
            <person name="Chen Y."/>
            <person name="Shah S."/>
            <person name="Dougan E. K."/>
            <person name="Thang M."/>
            <person name="Chan C."/>
        </authorList>
    </citation>
    <scope>NUCLEOTIDE SEQUENCE [LARGE SCALE GENOMIC DNA]</scope>
</reference>
<dbReference type="EMBL" id="CAUYUJ010014191">
    <property type="protein sequence ID" value="CAK0838013.1"/>
    <property type="molecule type" value="Genomic_DNA"/>
</dbReference>
<evidence type="ECO:0000313" key="2">
    <source>
        <dbReference type="Proteomes" id="UP001189429"/>
    </source>
</evidence>
<keyword evidence="2" id="KW-1185">Reference proteome</keyword>
<comment type="caution">
    <text evidence="1">The sequence shown here is derived from an EMBL/GenBank/DDBJ whole genome shotgun (WGS) entry which is preliminary data.</text>
</comment>
<name>A0ABN9SZI4_9DINO</name>
<organism evidence="1 2">
    <name type="scientific">Prorocentrum cordatum</name>
    <dbReference type="NCBI Taxonomy" id="2364126"/>
    <lineage>
        <taxon>Eukaryota</taxon>
        <taxon>Sar</taxon>
        <taxon>Alveolata</taxon>
        <taxon>Dinophyceae</taxon>
        <taxon>Prorocentrales</taxon>
        <taxon>Prorocentraceae</taxon>
        <taxon>Prorocentrum</taxon>
    </lineage>
</organism>